<proteinExistence type="predicted"/>
<keyword evidence="3" id="KW-1185">Reference proteome</keyword>
<feature type="transmembrane region" description="Helical" evidence="1">
    <location>
        <begin position="18"/>
        <end position="38"/>
    </location>
</feature>
<evidence type="ECO:0000313" key="3">
    <source>
        <dbReference type="Proteomes" id="UP000189857"/>
    </source>
</evidence>
<feature type="transmembrane region" description="Helical" evidence="1">
    <location>
        <begin position="466"/>
        <end position="486"/>
    </location>
</feature>
<evidence type="ECO:0000256" key="1">
    <source>
        <dbReference type="SAM" id="Phobius"/>
    </source>
</evidence>
<dbReference type="EMBL" id="FUXA01000006">
    <property type="protein sequence ID" value="SJZ57100.1"/>
    <property type="molecule type" value="Genomic_DNA"/>
</dbReference>
<reference evidence="2 3" key="1">
    <citation type="submission" date="2017-02" db="EMBL/GenBank/DDBJ databases">
        <authorList>
            <person name="Peterson S.W."/>
        </authorList>
    </citation>
    <scope>NUCLEOTIDE SEQUENCE [LARGE SCALE GENOMIC DNA]</scope>
    <source>
        <strain evidence="2 3">ATCC 17233</strain>
    </source>
</reference>
<accession>A0A1T4LQU6</accession>
<dbReference type="AlphaFoldDB" id="A0A1T4LQU6"/>
<keyword evidence="1" id="KW-0812">Transmembrane</keyword>
<feature type="transmembrane region" description="Helical" evidence="1">
    <location>
        <begin position="433"/>
        <end position="454"/>
    </location>
</feature>
<keyword evidence="1" id="KW-1133">Transmembrane helix</keyword>
<feature type="transmembrane region" description="Helical" evidence="1">
    <location>
        <begin position="506"/>
        <end position="532"/>
    </location>
</feature>
<sequence>MHKKPGGGRQNTMKCRKLIVAISLLMISVISIFAPRYLVRAESGINGNEAWVIAVVNGTFEYNGRYYRAYSGYIGQVCEYLNRDDVDLDEGQAANAVSYIYRHVADGIAEGYIYEIDIESGLPIEDVQTTEEVTETTTELSTEITTLDNTTEATTEKAVVTEELTNFEGTTDPDEFGTELPTDEHGAFIVPNPDKDIIKYDKVLDDASMEELAKYDKKKDDGIEDRPDEEKADAKVGYDESGDLYIETKDGSKKIDKLFPEWIKLSINIICISLFAVSVIMLIVSLFTKCIVINEKKHNKARKGHSKRRKIRKCCRRVLTIALVCELLIPAIAGAVSFAMFRKGTIMQNLNKGGYFRYEYMNYLADSVKDVSAEKLEKDSEDKVDVLSYEVFLFKAKNEISKTLNGGNAGDKILKVNAARNVYDIKHEFVIDLLPAIILTFVGAFISIITLYLVDGRRSRGVKCIAFSLALAGLLILITGIVLIFTKLHTKIYAEPDYLYSFIREVILSINRSVVLEGVFLLATGFIGLGLYRSIRKREE</sequence>
<organism evidence="2 3">
    <name type="scientific">Eubacterium ruminantium</name>
    <dbReference type="NCBI Taxonomy" id="42322"/>
    <lineage>
        <taxon>Bacteria</taxon>
        <taxon>Bacillati</taxon>
        <taxon>Bacillota</taxon>
        <taxon>Clostridia</taxon>
        <taxon>Eubacteriales</taxon>
        <taxon>Eubacteriaceae</taxon>
        <taxon>Eubacterium</taxon>
    </lineage>
</organism>
<dbReference type="Proteomes" id="UP000189857">
    <property type="component" value="Unassembled WGS sequence"/>
</dbReference>
<keyword evidence="1" id="KW-0472">Membrane</keyword>
<protein>
    <submittedName>
        <fullName evidence="2">Uncharacterized protein</fullName>
    </submittedName>
</protein>
<name>A0A1T4LQU6_9FIRM</name>
<feature type="transmembrane region" description="Helical" evidence="1">
    <location>
        <begin position="267"/>
        <end position="293"/>
    </location>
</feature>
<evidence type="ECO:0000313" key="2">
    <source>
        <dbReference type="EMBL" id="SJZ57100.1"/>
    </source>
</evidence>
<feature type="transmembrane region" description="Helical" evidence="1">
    <location>
        <begin position="314"/>
        <end position="341"/>
    </location>
</feature>
<gene>
    <name evidence="2" type="ORF">SAMN02745110_00884</name>
</gene>